<reference evidence="2" key="1">
    <citation type="journal article" date="2020" name="Stud. Mycol.">
        <title>101 Dothideomycetes genomes: a test case for predicting lifestyles and emergence of pathogens.</title>
        <authorList>
            <person name="Haridas S."/>
            <person name="Albert R."/>
            <person name="Binder M."/>
            <person name="Bloem J."/>
            <person name="Labutti K."/>
            <person name="Salamov A."/>
            <person name="Andreopoulos B."/>
            <person name="Baker S."/>
            <person name="Barry K."/>
            <person name="Bills G."/>
            <person name="Bluhm B."/>
            <person name="Cannon C."/>
            <person name="Castanera R."/>
            <person name="Culley D."/>
            <person name="Daum C."/>
            <person name="Ezra D."/>
            <person name="Gonzalez J."/>
            <person name="Henrissat B."/>
            <person name="Kuo A."/>
            <person name="Liang C."/>
            <person name="Lipzen A."/>
            <person name="Lutzoni F."/>
            <person name="Magnuson J."/>
            <person name="Mondo S."/>
            <person name="Nolan M."/>
            <person name="Ohm R."/>
            <person name="Pangilinan J."/>
            <person name="Park H.-J."/>
            <person name="Ramirez L."/>
            <person name="Alfaro M."/>
            <person name="Sun H."/>
            <person name="Tritt A."/>
            <person name="Yoshinaga Y."/>
            <person name="Zwiers L.-H."/>
            <person name="Turgeon B."/>
            <person name="Goodwin S."/>
            <person name="Spatafora J."/>
            <person name="Crous P."/>
            <person name="Grigoriev I."/>
        </authorList>
    </citation>
    <scope>NUCLEOTIDE SEQUENCE</scope>
    <source>
        <strain evidence="2">CBS 269.34</strain>
    </source>
</reference>
<feature type="region of interest" description="Disordered" evidence="1">
    <location>
        <begin position="1"/>
        <end position="201"/>
    </location>
</feature>
<feature type="compositionally biased region" description="Polar residues" evidence="1">
    <location>
        <begin position="232"/>
        <end position="247"/>
    </location>
</feature>
<gene>
    <name evidence="2" type="ORF">BU16DRAFT_566091</name>
</gene>
<keyword evidence="3" id="KW-1185">Reference proteome</keyword>
<evidence type="ECO:0000313" key="2">
    <source>
        <dbReference type="EMBL" id="KAF2491178.1"/>
    </source>
</evidence>
<sequence length="275" mass="30232">MPPASRHTTGYSRRGPNPYARSSDRDSQPILSTLSERRRLDDPAHAPDVTHQRRESRRAKGALRKAGRHGRSKKTVRFAKADQVIPDRTSRPSLPSFLKSESLPLHTGDSHRNGGGRQSSQSSRTGGTLKSSDGRQSSQSSRTGDSRRSSQSLRTGDLPPSSQSRRRSGGDWQRNEARYEPYSTRHSISQPRARQESGSTRLRHRDSYILLSDSLAGRSWQSSSHREPSAKTRPNTNLPAATPTKTAAENPAKTPAEPATNVNLVSATLSALGLW</sequence>
<feature type="compositionally biased region" description="Basic and acidic residues" evidence="1">
    <location>
        <begin position="35"/>
        <end position="53"/>
    </location>
</feature>
<feature type="compositionally biased region" description="Polar residues" evidence="1">
    <location>
        <begin position="1"/>
        <end position="11"/>
    </location>
</feature>
<proteinExistence type="predicted"/>
<evidence type="ECO:0000256" key="1">
    <source>
        <dbReference type="SAM" id="MobiDB-lite"/>
    </source>
</evidence>
<dbReference type="AlphaFoldDB" id="A0A6A6QFK0"/>
<evidence type="ECO:0000313" key="3">
    <source>
        <dbReference type="Proteomes" id="UP000799750"/>
    </source>
</evidence>
<feature type="compositionally biased region" description="Polar residues" evidence="1">
    <location>
        <begin position="184"/>
        <end position="200"/>
    </location>
</feature>
<protein>
    <submittedName>
        <fullName evidence="2">Uncharacterized protein</fullName>
    </submittedName>
</protein>
<feature type="compositionally biased region" description="Low complexity" evidence="1">
    <location>
        <begin position="118"/>
        <end position="128"/>
    </location>
</feature>
<accession>A0A6A6QFK0</accession>
<feature type="compositionally biased region" description="Basic residues" evidence="1">
    <location>
        <begin position="54"/>
        <end position="77"/>
    </location>
</feature>
<name>A0A6A6QFK0_9PEZI</name>
<feature type="compositionally biased region" description="Low complexity" evidence="1">
    <location>
        <begin position="134"/>
        <end position="143"/>
    </location>
</feature>
<dbReference type="Proteomes" id="UP000799750">
    <property type="component" value="Unassembled WGS sequence"/>
</dbReference>
<dbReference type="EMBL" id="MU004196">
    <property type="protein sequence ID" value="KAF2491178.1"/>
    <property type="molecule type" value="Genomic_DNA"/>
</dbReference>
<organism evidence="2 3">
    <name type="scientific">Lophium mytilinum</name>
    <dbReference type="NCBI Taxonomy" id="390894"/>
    <lineage>
        <taxon>Eukaryota</taxon>
        <taxon>Fungi</taxon>
        <taxon>Dikarya</taxon>
        <taxon>Ascomycota</taxon>
        <taxon>Pezizomycotina</taxon>
        <taxon>Dothideomycetes</taxon>
        <taxon>Pleosporomycetidae</taxon>
        <taxon>Mytilinidiales</taxon>
        <taxon>Mytilinidiaceae</taxon>
        <taxon>Lophium</taxon>
    </lineage>
</organism>
<feature type="region of interest" description="Disordered" evidence="1">
    <location>
        <begin position="216"/>
        <end position="259"/>
    </location>
</feature>